<feature type="signal peptide" evidence="1">
    <location>
        <begin position="1"/>
        <end position="21"/>
    </location>
</feature>
<dbReference type="InterPro" id="IPR011042">
    <property type="entry name" value="6-blade_b-propeller_TolB-like"/>
</dbReference>
<evidence type="ECO:0000256" key="1">
    <source>
        <dbReference type="SAM" id="SignalP"/>
    </source>
</evidence>
<dbReference type="Pfam" id="PF13449">
    <property type="entry name" value="Phytase-like"/>
    <property type="match status" value="1"/>
</dbReference>
<gene>
    <name evidence="3" type="ORF">GZA08_01500</name>
</gene>
<evidence type="ECO:0000313" key="4">
    <source>
        <dbReference type="Proteomes" id="UP000474757"/>
    </source>
</evidence>
<reference evidence="3 4" key="1">
    <citation type="submission" date="2020-02" db="EMBL/GenBank/DDBJ databases">
        <title>Pseudoroseicyclus tamarix, sp. nov., isolated from offshore sediment of a Tamarix chinensis forest.</title>
        <authorList>
            <person name="Gai Y."/>
        </authorList>
    </citation>
    <scope>NUCLEOTIDE SEQUENCE [LARGE SCALE GENOMIC DNA]</scope>
    <source>
        <strain evidence="3 4">CLL3-39</strain>
    </source>
</reference>
<accession>A0A6B2JLZ3</accession>
<sequence length="281" mass="30115">MSRVVLLVAAAFAAVAGCARGEVELATVLPLGPLPGGASAIEVSDDGSSVVLVMDRGTFVTGRLERQGDRLTGFIEESRRSFVGPDGEELPQNERDSEGLAIAADGTMYVSFEGTDRITEVGETLRDVLAPPDLPDAFDNEGYEALAIDAEGRLVTLPERNGDGTDDWTLLRLEDGAWGAAFTVPRRGSFVPVGADFGPDGNFYLLERDFTGFAFRSRVRRFGPDGSGETTLLRTAAGTHGNLEGIAVWRGRDGDLRLTMVSDDNELALLRSEIVEYRLAG</sequence>
<feature type="domain" description="Phytase-like" evidence="2">
    <location>
        <begin position="36"/>
        <end position="265"/>
    </location>
</feature>
<dbReference type="PROSITE" id="PS51257">
    <property type="entry name" value="PROKAR_LIPOPROTEIN"/>
    <property type="match status" value="1"/>
</dbReference>
<dbReference type="AlphaFoldDB" id="A0A6B2JLZ3"/>
<dbReference type="Gene3D" id="2.120.10.30">
    <property type="entry name" value="TolB, C-terminal domain"/>
    <property type="match status" value="1"/>
</dbReference>
<organism evidence="3 4">
    <name type="scientific">Pseudoroseicyclus tamaricis</name>
    <dbReference type="NCBI Taxonomy" id="2705421"/>
    <lineage>
        <taxon>Bacteria</taxon>
        <taxon>Pseudomonadati</taxon>
        <taxon>Pseudomonadota</taxon>
        <taxon>Alphaproteobacteria</taxon>
        <taxon>Rhodobacterales</taxon>
        <taxon>Paracoccaceae</taxon>
        <taxon>Pseudoroseicyclus</taxon>
    </lineage>
</organism>
<dbReference type="RefSeq" id="WP_163889309.1">
    <property type="nucleotide sequence ID" value="NZ_JAAFYS010000001.1"/>
</dbReference>
<dbReference type="SUPFAM" id="SSF101898">
    <property type="entry name" value="NHL repeat"/>
    <property type="match status" value="1"/>
</dbReference>
<comment type="caution">
    <text evidence="3">The sequence shown here is derived from an EMBL/GenBank/DDBJ whole genome shotgun (WGS) entry which is preliminary data.</text>
</comment>
<keyword evidence="4" id="KW-1185">Reference proteome</keyword>
<name>A0A6B2JLZ3_9RHOB</name>
<evidence type="ECO:0000313" key="3">
    <source>
        <dbReference type="EMBL" id="NDU99646.1"/>
    </source>
</evidence>
<dbReference type="InterPro" id="IPR014567">
    <property type="entry name" value="UCP031900"/>
</dbReference>
<proteinExistence type="predicted"/>
<keyword evidence="1" id="KW-0732">Signal</keyword>
<evidence type="ECO:0000259" key="2">
    <source>
        <dbReference type="Pfam" id="PF13449"/>
    </source>
</evidence>
<dbReference type="Proteomes" id="UP000474757">
    <property type="component" value="Unassembled WGS sequence"/>
</dbReference>
<protein>
    <submittedName>
        <fullName evidence="3">Esterase-like activity of phytase family protein</fullName>
    </submittedName>
</protein>
<dbReference type="EMBL" id="JAAGAB010000001">
    <property type="protein sequence ID" value="NDU99646.1"/>
    <property type="molecule type" value="Genomic_DNA"/>
</dbReference>
<dbReference type="PIRSF" id="PIRSF031900">
    <property type="entry name" value="UCP031900"/>
    <property type="match status" value="1"/>
</dbReference>
<feature type="chain" id="PRO_5025407864" evidence="1">
    <location>
        <begin position="22"/>
        <end position="281"/>
    </location>
</feature>
<dbReference type="InterPro" id="IPR027372">
    <property type="entry name" value="Phytase-like_dom"/>
</dbReference>